<dbReference type="InterPro" id="IPR039421">
    <property type="entry name" value="Type_1_exporter"/>
</dbReference>
<comment type="caution">
    <text evidence="2">The sequence shown here is derived from an EMBL/GenBank/DDBJ whole genome shotgun (WGS) entry which is preliminary data.</text>
</comment>
<dbReference type="PANTHER" id="PTHR24221:SF606">
    <property type="entry name" value="COLICIN V SECRETION-PROCESSING ATP-BINDING PROTEIN"/>
    <property type="match status" value="1"/>
</dbReference>
<protein>
    <recommendedName>
        <fullName evidence="1">ABC transporter domain-containing protein</fullName>
    </recommendedName>
</protein>
<evidence type="ECO:0000313" key="3">
    <source>
        <dbReference type="Proteomes" id="UP000620046"/>
    </source>
</evidence>
<gene>
    <name evidence="2" type="ORF">GCM10010981_40380</name>
</gene>
<evidence type="ECO:0000259" key="1">
    <source>
        <dbReference type="Pfam" id="PF00005"/>
    </source>
</evidence>
<proteinExistence type="predicted"/>
<reference evidence="3" key="1">
    <citation type="journal article" date="2019" name="Int. J. Syst. Evol. Microbiol.">
        <title>The Global Catalogue of Microorganisms (GCM) 10K type strain sequencing project: providing services to taxonomists for standard genome sequencing and annotation.</title>
        <authorList>
            <consortium name="The Broad Institute Genomics Platform"/>
            <consortium name="The Broad Institute Genome Sequencing Center for Infectious Disease"/>
            <person name="Wu L."/>
            <person name="Ma J."/>
        </authorList>
    </citation>
    <scope>NUCLEOTIDE SEQUENCE [LARGE SCALE GENOMIC DNA]</scope>
    <source>
        <strain evidence="3">CGMCC 1.15439</strain>
    </source>
</reference>
<dbReference type="Gene3D" id="3.40.50.300">
    <property type="entry name" value="P-loop containing nucleotide triphosphate hydrolases"/>
    <property type="match status" value="1"/>
</dbReference>
<dbReference type="EMBL" id="BMJA01000004">
    <property type="protein sequence ID" value="GGA47118.1"/>
    <property type="molecule type" value="Genomic_DNA"/>
</dbReference>
<dbReference type="InterPro" id="IPR027417">
    <property type="entry name" value="P-loop_NTPase"/>
</dbReference>
<dbReference type="Pfam" id="PF00005">
    <property type="entry name" value="ABC_tran"/>
    <property type="match status" value="1"/>
</dbReference>
<dbReference type="PANTHER" id="PTHR24221">
    <property type="entry name" value="ATP-BINDING CASSETTE SUB-FAMILY B"/>
    <property type="match status" value="1"/>
</dbReference>
<evidence type="ECO:0000313" key="2">
    <source>
        <dbReference type="EMBL" id="GGA47118.1"/>
    </source>
</evidence>
<accession>A0ABQ1GN66</accession>
<feature type="domain" description="ABC transporter" evidence="1">
    <location>
        <begin position="6"/>
        <end position="108"/>
    </location>
</feature>
<sequence length="170" mass="18743">MSYDAVEMRRLGIRNIRMQIGAVLQDDQLFNGTIAENICFFEADALQEEIEGAALAAQIHHEITQMPMGYMTLVGDLGSSLSGGQRQRILIARALYRKPKILFLDEGTSNLDPKNEQTVMEVIRSLPITRIVIAHREAAIEGADRTFDVSNGQITAIACETLATPALEVL</sequence>
<dbReference type="Proteomes" id="UP000620046">
    <property type="component" value="Unassembled WGS sequence"/>
</dbReference>
<organism evidence="2 3">
    <name type="scientific">Dyella nitratireducens</name>
    <dbReference type="NCBI Taxonomy" id="1849580"/>
    <lineage>
        <taxon>Bacteria</taxon>
        <taxon>Pseudomonadati</taxon>
        <taxon>Pseudomonadota</taxon>
        <taxon>Gammaproteobacteria</taxon>
        <taxon>Lysobacterales</taxon>
        <taxon>Rhodanobacteraceae</taxon>
        <taxon>Dyella</taxon>
    </lineage>
</organism>
<name>A0ABQ1GN66_9GAMM</name>
<dbReference type="SUPFAM" id="SSF52540">
    <property type="entry name" value="P-loop containing nucleoside triphosphate hydrolases"/>
    <property type="match status" value="1"/>
</dbReference>
<dbReference type="InterPro" id="IPR003439">
    <property type="entry name" value="ABC_transporter-like_ATP-bd"/>
</dbReference>
<keyword evidence="3" id="KW-1185">Reference proteome</keyword>